<dbReference type="EMBL" id="PKPP01001853">
    <property type="protein sequence ID" value="PWA79447.1"/>
    <property type="molecule type" value="Genomic_DNA"/>
</dbReference>
<dbReference type="CDD" id="cd16448">
    <property type="entry name" value="RING-H2"/>
    <property type="match status" value="1"/>
</dbReference>
<feature type="region of interest" description="Disordered" evidence="2">
    <location>
        <begin position="1"/>
        <end position="47"/>
    </location>
</feature>
<dbReference type="STRING" id="35608.A0A2U1P152"/>
<proteinExistence type="predicted"/>
<evidence type="ECO:0000256" key="2">
    <source>
        <dbReference type="SAM" id="MobiDB-lite"/>
    </source>
</evidence>
<reference evidence="4 5" key="1">
    <citation type="journal article" date="2018" name="Mol. Plant">
        <title>The genome of Artemisia annua provides insight into the evolution of Asteraceae family and artemisinin biosynthesis.</title>
        <authorList>
            <person name="Shen Q."/>
            <person name="Zhang L."/>
            <person name="Liao Z."/>
            <person name="Wang S."/>
            <person name="Yan T."/>
            <person name="Shi P."/>
            <person name="Liu M."/>
            <person name="Fu X."/>
            <person name="Pan Q."/>
            <person name="Wang Y."/>
            <person name="Lv Z."/>
            <person name="Lu X."/>
            <person name="Zhang F."/>
            <person name="Jiang W."/>
            <person name="Ma Y."/>
            <person name="Chen M."/>
            <person name="Hao X."/>
            <person name="Li L."/>
            <person name="Tang Y."/>
            <person name="Lv G."/>
            <person name="Zhou Y."/>
            <person name="Sun X."/>
            <person name="Brodelius P.E."/>
            <person name="Rose J.K.C."/>
            <person name="Tang K."/>
        </authorList>
    </citation>
    <scope>NUCLEOTIDE SEQUENCE [LARGE SCALE GENOMIC DNA]</scope>
    <source>
        <strain evidence="5">cv. Huhao1</strain>
        <tissue evidence="4">Leaf</tissue>
    </source>
</reference>
<dbReference type="SUPFAM" id="SSF57850">
    <property type="entry name" value="RING/U-box"/>
    <property type="match status" value="1"/>
</dbReference>
<dbReference type="PANTHER" id="PTHR31150:SF6">
    <property type="entry name" value="ZINC ION BINDING PROTEIN"/>
    <property type="match status" value="1"/>
</dbReference>
<evidence type="ECO:0000256" key="1">
    <source>
        <dbReference type="PROSITE-ProRule" id="PRU00175"/>
    </source>
</evidence>
<accession>A0A2U1P152</accession>
<evidence type="ECO:0000313" key="4">
    <source>
        <dbReference type="EMBL" id="PWA79447.1"/>
    </source>
</evidence>
<keyword evidence="1" id="KW-0863">Zinc-finger</keyword>
<comment type="caution">
    <text evidence="4">The sequence shown here is derived from an EMBL/GenBank/DDBJ whole genome shotgun (WGS) entry which is preliminary data.</text>
</comment>
<dbReference type="OrthoDB" id="1900223at2759"/>
<name>A0A2U1P152_ARTAN</name>
<evidence type="ECO:0000259" key="3">
    <source>
        <dbReference type="PROSITE" id="PS50089"/>
    </source>
</evidence>
<dbReference type="PANTHER" id="PTHR31150">
    <property type="entry name" value="EXPRESSED PROTEIN"/>
    <property type="match status" value="1"/>
</dbReference>
<dbReference type="Gene3D" id="3.30.40.10">
    <property type="entry name" value="Zinc/RING finger domain, C3HC4 (zinc finger)"/>
    <property type="match status" value="1"/>
</dbReference>
<dbReference type="Proteomes" id="UP000245207">
    <property type="component" value="Unassembled WGS sequence"/>
</dbReference>
<keyword evidence="1" id="KW-0479">Metal-binding</keyword>
<dbReference type="GO" id="GO:0008270">
    <property type="term" value="F:zinc ion binding"/>
    <property type="evidence" value="ECO:0007669"/>
    <property type="project" value="UniProtKB-KW"/>
</dbReference>
<dbReference type="SMART" id="SM00184">
    <property type="entry name" value="RING"/>
    <property type="match status" value="1"/>
</dbReference>
<sequence length="213" mass="24061">MEKRKRRADRNKTPPSPGFMTHTYHMESSSKENSSNSGVAKPTSSSSLTNIMERSQHAHHHASTHQRHHNMNRAFLSKGPRHYYSIQHSQRHDPNHGGTSTSHGKSTVRDDRHSWKFGHRHESGFGYNAGRRDKASRRLDRIRSNPAVMEFISPQVINMPCGSCQQKTGDNSVVAVLVCGHTYHADCLETRTCKEDRRDPPCPLCIPSSSVNN</sequence>
<keyword evidence="1" id="KW-0862">Zinc</keyword>
<dbReference type="InterPro" id="IPR013083">
    <property type="entry name" value="Znf_RING/FYVE/PHD"/>
</dbReference>
<dbReference type="AlphaFoldDB" id="A0A2U1P152"/>
<feature type="domain" description="RING-type" evidence="3">
    <location>
        <begin position="161"/>
        <end position="205"/>
    </location>
</feature>
<protein>
    <submittedName>
        <fullName evidence="4">Zinc finger, RING/FYVE/PHD-type</fullName>
    </submittedName>
</protein>
<organism evidence="4 5">
    <name type="scientific">Artemisia annua</name>
    <name type="common">Sweet wormwood</name>
    <dbReference type="NCBI Taxonomy" id="35608"/>
    <lineage>
        <taxon>Eukaryota</taxon>
        <taxon>Viridiplantae</taxon>
        <taxon>Streptophyta</taxon>
        <taxon>Embryophyta</taxon>
        <taxon>Tracheophyta</taxon>
        <taxon>Spermatophyta</taxon>
        <taxon>Magnoliopsida</taxon>
        <taxon>eudicotyledons</taxon>
        <taxon>Gunneridae</taxon>
        <taxon>Pentapetalae</taxon>
        <taxon>asterids</taxon>
        <taxon>campanulids</taxon>
        <taxon>Asterales</taxon>
        <taxon>Asteraceae</taxon>
        <taxon>Asteroideae</taxon>
        <taxon>Anthemideae</taxon>
        <taxon>Artemisiinae</taxon>
        <taxon>Artemisia</taxon>
    </lineage>
</organism>
<evidence type="ECO:0000313" key="5">
    <source>
        <dbReference type="Proteomes" id="UP000245207"/>
    </source>
</evidence>
<keyword evidence="5" id="KW-1185">Reference proteome</keyword>
<dbReference type="PROSITE" id="PS50089">
    <property type="entry name" value="ZF_RING_2"/>
    <property type="match status" value="1"/>
</dbReference>
<gene>
    <name evidence="4" type="ORF">CTI12_AA206530</name>
</gene>
<feature type="region of interest" description="Disordered" evidence="2">
    <location>
        <begin position="88"/>
        <end position="110"/>
    </location>
</feature>
<dbReference type="InterPro" id="IPR001841">
    <property type="entry name" value="Znf_RING"/>
</dbReference>